<dbReference type="Gene3D" id="2.170.130.10">
    <property type="entry name" value="TonB-dependent receptor, plug domain"/>
    <property type="match status" value="1"/>
</dbReference>
<keyword evidence="6" id="KW-0732">Signal</keyword>
<dbReference type="CDD" id="cd01347">
    <property type="entry name" value="ligand_gated_channel"/>
    <property type="match status" value="1"/>
</dbReference>
<dbReference type="EMBL" id="JAAVLX010000007">
    <property type="protein sequence ID" value="NOJ42264.1"/>
    <property type="molecule type" value="Genomic_DNA"/>
</dbReference>
<name>A0A7Y4GUL9_9BRAD</name>
<gene>
    <name evidence="16" type="ORF">HCN58_22180</name>
</gene>
<dbReference type="GO" id="GO:0044718">
    <property type="term" value="P:siderophore transmembrane transport"/>
    <property type="evidence" value="ECO:0007669"/>
    <property type="project" value="TreeGrafter"/>
</dbReference>
<dbReference type="InterPro" id="IPR039426">
    <property type="entry name" value="TonB-dep_rcpt-like"/>
</dbReference>
<dbReference type="Pfam" id="PF07715">
    <property type="entry name" value="Plug"/>
    <property type="match status" value="1"/>
</dbReference>
<dbReference type="PANTHER" id="PTHR30069:SF41">
    <property type="entry name" value="HEME_HEMOPEXIN UTILIZATION PROTEIN C"/>
    <property type="match status" value="1"/>
</dbReference>
<organism evidence="16 17">
    <name type="scientific">Bradyrhizobium australiense</name>
    <dbReference type="NCBI Taxonomy" id="2721161"/>
    <lineage>
        <taxon>Bacteria</taxon>
        <taxon>Pseudomonadati</taxon>
        <taxon>Pseudomonadota</taxon>
        <taxon>Alphaproteobacteria</taxon>
        <taxon>Hyphomicrobiales</taxon>
        <taxon>Nitrobacteraceae</taxon>
        <taxon>Bradyrhizobium</taxon>
    </lineage>
</organism>
<feature type="domain" description="TonB-dependent receptor-like beta-barrel" evidence="14">
    <location>
        <begin position="291"/>
        <end position="726"/>
    </location>
</feature>
<dbReference type="InterPro" id="IPR037066">
    <property type="entry name" value="Plug_dom_sf"/>
</dbReference>
<keyword evidence="17" id="KW-1185">Reference proteome</keyword>
<proteinExistence type="inferred from homology"/>
<evidence type="ECO:0000256" key="6">
    <source>
        <dbReference type="ARBA" id="ARBA00022729"/>
    </source>
</evidence>
<evidence type="ECO:0000256" key="5">
    <source>
        <dbReference type="ARBA" id="ARBA00022692"/>
    </source>
</evidence>
<dbReference type="NCBIfam" id="TIGR01786">
    <property type="entry name" value="TonB-hemlactrns"/>
    <property type="match status" value="1"/>
</dbReference>
<dbReference type="PROSITE" id="PS52016">
    <property type="entry name" value="TONB_DEPENDENT_REC_3"/>
    <property type="match status" value="1"/>
</dbReference>
<evidence type="ECO:0000259" key="15">
    <source>
        <dbReference type="Pfam" id="PF07715"/>
    </source>
</evidence>
<dbReference type="GO" id="GO:0009279">
    <property type="term" value="C:cell outer membrane"/>
    <property type="evidence" value="ECO:0007669"/>
    <property type="project" value="UniProtKB-SubCell"/>
</dbReference>
<keyword evidence="9 16" id="KW-0675">Receptor</keyword>
<dbReference type="InterPro" id="IPR011276">
    <property type="entry name" value="TonB_haem/Hb_rcpt"/>
</dbReference>
<keyword evidence="4 11" id="KW-1134">Transmembrane beta strand</keyword>
<evidence type="ECO:0000259" key="14">
    <source>
        <dbReference type="Pfam" id="PF00593"/>
    </source>
</evidence>
<dbReference type="Proteomes" id="UP000544122">
    <property type="component" value="Unassembled WGS sequence"/>
</dbReference>
<evidence type="ECO:0000313" key="16">
    <source>
        <dbReference type="EMBL" id="NOJ42264.1"/>
    </source>
</evidence>
<comment type="subcellular location">
    <subcellularLocation>
        <location evidence="1 11">Cell outer membrane</location>
        <topology evidence="1 11">Multi-pass membrane protein</topology>
    </subcellularLocation>
</comment>
<evidence type="ECO:0000256" key="11">
    <source>
        <dbReference type="PROSITE-ProRule" id="PRU01360"/>
    </source>
</evidence>
<evidence type="ECO:0000256" key="4">
    <source>
        <dbReference type="ARBA" id="ARBA00022452"/>
    </source>
</evidence>
<feature type="compositionally biased region" description="Low complexity" evidence="13">
    <location>
        <begin position="42"/>
        <end position="52"/>
    </location>
</feature>
<dbReference type="NCBIfam" id="TIGR01785">
    <property type="entry name" value="TonB-hemin"/>
    <property type="match status" value="1"/>
</dbReference>
<dbReference type="InterPro" id="IPR010949">
    <property type="entry name" value="TonB_Hb/transfer/lactofer_rcpt"/>
</dbReference>
<evidence type="ECO:0000256" key="7">
    <source>
        <dbReference type="ARBA" id="ARBA00023077"/>
    </source>
</evidence>
<keyword evidence="3 11" id="KW-0813">Transport</keyword>
<dbReference type="Pfam" id="PF00593">
    <property type="entry name" value="TonB_dep_Rec_b-barrel"/>
    <property type="match status" value="1"/>
</dbReference>
<protein>
    <submittedName>
        <fullName evidence="16">TonB-dependent hemoglobin/transferrin/lactoferrin family receptor</fullName>
    </submittedName>
</protein>
<accession>A0A7Y4GUL9</accession>
<keyword evidence="7 12" id="KW-0798">TonB box</keyword>
<dbReference type="PANTHER" id="PTHR30069">
    <property type="entry name" value="TONB-DEPENDENT OUTER MEMBRANE RECEPTOR"/>
    <property type="match status" value="1"/>
</dbReference>
<evidence type="ECO:0000256" key="3">
    <source>
        <dbReference type="ARBA" id="ARBA00022448"/>
    </source>
</evidence>
<feature type="compositionally biased region" description="Low complexity" evidence="13">
    <location>
        <begin position="19"/>
        <end position="29"/>
    </location>
</feature>
<dbReference type="InterPro" id="IPR036942">
    <property type="entry name" value="Beta-barrel_TonB_sf"/>
</dbReference>
<sequence length="771" mass="82503">MGASVFSIALLVGEAGHAQTADTQAAASSPEQKKQARRKPAKPQADQQAAAPVMNARAQIGTGPVQSLDTITVAASKTEERAIDALAPVSAVTLEQIQGLQPNRLSDIFYNVPGVSFQERGDDPSTVINIRGLQDFGRVAVVVDGARQNYQRTGHNANGSFFLEPELVGGVDVVRGPTANIYGSGAIGGVVSFRTKDIDDVVRPGERWGVDMTGSYGTNKDRGLGSIFGGVRADPNADIFGGAVYRTQGNYKDGNGTEIGNTGNEIAAGLMKLTVRPADGHEIKLGGIFQDYQYSIGQFNRGPVLTPAQRALFQGSSVYASDAKNYTGTLTWKYSKPDDNLWDWNMSLYGNRTDNDQVKTYHNSTAGVALCGPGSAGNNISGCVGDRRGYVLDTLGIDVNNTTRFNVGDWRNAVTLGVDAFQDDVRTSDSRGNSNITTPSGLRTVSGGFAQLKQNYSTWLEVVSALRYDRYDLHSPMVATGGGGDRFSPKITIGVTPVAGFTPYVSYAEGYRAPSITETLVSGAHATGGGPAFFPCPDGTVGLFCFLPNPNLRPEVGKNKEAGLNLKYDGIFAANDSFRGKFNVFRNDVDGYIDLVASPPVATMFGSFSQYYQYQNITHARIEGVEAETMYDAGLWYVGVAGHLIRGKNVATNIGLATITPRKITTTGGVRLLDRRLILAAQWSSFGANNDVPVGYLPATGYELVNLYLTWNATKDIVFSASIDNLLNQYYRPYAIPGNSTDGTTQNDVLWSSPGPGRVYKAGLKIHFGGA</sequence>
<dbReference type="GO" id="GO:0015232">
    <property type="term" value="F:heme transmembrane transporter activity"/>
    <property type="evidence" value="ECO:0007669"/>
    <property type="project" value="InterPro"/>
</dbReference>
<keyword evidence="8 11" id="KW-0472">Membrane</keyword>
<dbReference type="AlphaFoldDB" id="A0A7Y4GUL9"/>
<dbReference type="InterPro" id="IPR000531">
    <property type="entry name" value="Beta-barrel_TonB"/>
</dbReference>
<keyword evidence="5 11" id="KW-0812">Transmembrane</keyword>
<feature type="domain" description="TonB-dependent receptor plug" evidence="15">
    <location>
        <begin position="83"/>
        <end position="190"/>
    </location>
</feature>
<dbReference type="SUPFAM" id="SSF56935">
    <property type="entry name" value="Porins"/>
    <property type="match status" value="1"/>
</dbReference>
<dbReference type="InterPro" id="IPR012910">
    <property type="entry name" value="Plug_dom"/>
</dbReference>
<comment type="similarity">
    <text evidence="2 11 12">Belongs to the TonB-dependent receptor family.</text>
</comment>
<evidence type="ECO:0000256" key="8">
    <source>
        <dbReference type="ARBA" id="ARBA00023136"/>
    </source>
</evidence>
<comment type="caution">
    <text evidence="16">The sequence shown here is derived from an EMBL/GenBank/DDBJ whole genome shotgun (WGS) entry which is preliminary data.</text>
</comment>
<evidence type="ECO:0000256" key="10">
    <source>
        <dbReference type="ARBA" id="ARBA00023237"/>
    </source>
</evidence>
<reference evidence="16 17" key="1">
    <citation type="submission" date="2020-03" db="EMBL/GenBank/DDBJ databases">
        <title>Bradyrhizobium diversity isolated from nodules of Indigofera sp.</title>
        <authorList>
            <person name="Klepa M."/>
            <person name="Helene L."/>
            <person name="Hungria M."/>
        </authorList>
    </citation>
    <scope>NUCLEOTIDE SEQUENCE [LARGE SCALE GENOMIC DNA]</scope>
    <source>
        <strain evidence="16 17">WSM 1791</strain>
    </source>
</reference>
<evidence type="ECO:0000256" key="13">
    <source>
        <dbReference type="SAM" id="MobiDB-lite"/>
    </source>
</evidence>
<evidence type="ECO:0000256" key="1">
    <source>
        <dbReference type="ARBA" id="ARBA00004571"/>
    </source>
</evidence>
<evidence type="ECO:0000256" key="12">
    <source>
        <dbReference type="RuleBase" id="RU003357"/>
    </source>
</evidence>
<feature type="region of interest" description="Disordered" evidence="13">
    <location>
        <begin position="19"/>
        <end position="53"/>
    </location>
</feature>
<dbReference type="Gene3D" id="2.40.170.20">
    <property type="entry name" value="TonB-dependent receptor, beta-barrel domain"/>
    <property type="match status" value="1"/>
</dbReference>
<dbReference type="GO" id="GO:0015344">
    <property type="term" value="F:siderophore uptake transmembrane transporter activity"/>
    <property type="evidence" value="ECO:0007669"/>
    <property type="project" value="TreeGrafter"/>
</dbReference>
<evidence type="ECO:0000256" key="9">
    <source>
        <dbReference type="ARBA" id="ARBA00023170"/>
    </source>
</evidence>
<evidence type="ECO:0000313" key="17">
    <source>
        <dbReference type="Proteomes" id="UP000544122"/>
    </source>
</evidence>
<keyword evidence="10 11" id="KW-0998">Cell outer membrane</keyword>
<evidence type="ECO:0000256" key="2">
    <source>
        <dbReference type="ARBA" id="ARBA00009810"/>
    </source>
</evidence>